<accession>A0AAV9T950</accession>
<reference evidence="7 8" key="1">
    <citation type="submission" date="2023-04" db="EMBL/GenBank/DDBJ databases">
        <title>Colletotrichum tabacum stain YC1 causing leaf anthracnose on Nicotiana tabacum(L.) cv.</title>
        <authorList>
            <person name="Ji Z."/>
            <person name="Wang M."/>
            <person name="Zhang J."/>
            <person name="Wang N."/>
            <person name="Zhou Z."/>
        </authorList>
    </citation>
    <scope>NUCLEOTIDE SEQUENCE [LARGE SCALE GENOMIC DNA]</scope>
    <source>
        <strain evidence="7 8">YC1</strain>
    </source>
</reference>
<sequence length="372" mass="39567">MFDSDNTHMDKTTAPGVLGRQTAIVGSCNGNLEITNDAPVPQLKDDMVLVSVTAVALNPVDNKMQGRLITPGAIAGHDFSGTVLALGSKTATLTPAPLAVGDRVCSAVQGMHGLTPAVGAFAHIVGASAHACLKVPETISDLQAASLGTAVATMGLALFKSLGIPGHPEAPITEGKGRHILIYGASSSVGTMAVQLAKLSGMVVIGTCSQKNFDLVKSYGADAVFDYKSKTCVQDIKDYTRHSLKFALDCISEVDTMAFCYACLGRTGGKYTRLEPFPDVLHTRKHTVTPDWVLGPSMHGKPISWPPPFERDADVEVREFAVKWFATVQRLLDEGKLRPHPVRVIEGFPAILEGLQTLKRNALSGEKLVVQL</sequence>
<evidence type="ECO:0000256" key="2">
    <source>
        <dbReference type="ARBA" id="ARBA00011245"/>
    </source>
</evidence>
<protein>
    <recommendedName>
        <fullName evidence="6">Enoyl reductase (ER) domain-containing protein</fullName>
    </recommendedName>
</protein>
<comment type="similarity">
    <text evidence="1">Belongs to the zinc-containing alcohol dehydrogenase family.</text>
</comment>
<dbReference type="Proteomes" id="UP001327957">
    <property type="component" value="Unassembled WGS sequence"/>
</dbReference>
<dbReference type="InterPro" id="IPR011032">
    <property type="entry name" value="GroES-like_sf"/>
</dbReference>
<dbReference type="SUPFAM" id="SSF50129">
    <property type="entry name" value="GroES-like"/>
    <property type="match status" value="1"/>
</dbReference>
<gene>
    <name evidence="7" type="ORF">QIS74_08524</name>
</gene>
<keyword evidence="5" id="KW-0560">Oxidoreductase</keyword>
<dbReference type="SUPFAM" id="SSF51735">
    <property type="entry name" value="NAD(P)-binding Rossmann-fold domains"/>
    <property type="match status" value="1"/>
</dbReference>
<proteinExistence type="inferred from homology"/>
<evidence type="ECO:0000313" key="8">
    <source>
        <dbReference type="Proteomes" id="UP001327957"/>
    </source>
</evidence>
<dbReference type="InterPro" id="IPR020843">
    <property type="entry name" value="ER"/>
</dbReference>
<evidence type="ECO:0000256" key="3">
    <source>
        <dbReference type="ARBA" id="ARBA00022741"/>
    </source>
</evidence>
<dbReference type="InterPro" id="IPR047122">
    <property type="entry name" value="Trans-enoyl_RdTase-like"/>
</dbReference>
<keyword evidence="3" id="KW-0547">Nucleotide-binding</keyword>
<comment type="caution">
    <text evidence="7">The sequence shown here is derived from an EMBL/GenBank/DDBJ whole genome shotgun (WGS) entry which is preliminary data.</text>
</comment>
<dbReference type="PANTHER" id="PTHR45348:SF1">
    <property type="entry name" value="TRANS-ENOYL REDUCTASE STHE"/>
    <property type="match status" value="1"/>
</dbReference>
<keyword evidence="8" id="KW-1185">Reference proteome</keyword>
<dbReference type="InterPro" id="IPR013149">
    <property type="entry name" value="ADH-like_C"/>
</dbReference>
<dbReference type="Gene3D" id="3.90.180.10">
    <property type="entry name" value="Medium-chain alcohol dehydrogenases, catalytic domain"/>
    <property type="match status" value="1"/>
</dbReference>
<dbReference type="SMART" id="SM00829">
    <property type="entry name" value="PKS_ER"/>
    <property type="match status" value="1"/>
</dbReference>
<evidence type="ECO:0000256" key="5">
    <source>
        <dbReference type="ARBA" id="ARBA00023002"/>
    </source>
</evidence>
<dbReference type="Gene3D" id="3.40.50.720">
    <property type="entry name" value="NAD(P)-binding Rossmann-like Domain"/>
    <property type="match status" value="1"/>
</dbReference>
<name>A0AAV9T950_9PEZI</name>
<evidence type="ECO:0000256" key="4">
    <source>
        <dbReference type="ARBA" id="ARBA00022857"/>
    </source>
</evidence>
<comment type="subunit">
    <text evidence="2">Monomer.</text>
</comment>
<keyword evidence="4" id="KW-0521">NADP</keyword>
<organism evidence="7 8">
    <name type="scientific">Colletotrichum tabaci</name>
    <dbReference type="NCBI Taxonomy" id="1209068"/>
    <lineage>
        <taxon>Eukaryota</taxon>
        <taxon>Fungi</taxon>
        <taxon>Dikarya</taxon>
        <taxon>Ascomycota</taxon>
        <taxon>Pezizomycotina</taxon>
        <taxon>Sordariomycetes</taxon>
        <taxon>Hypocreomycetidae</taxon>
        <taxon>Glomerellales</taxon>
        <taxon>Glomerellaceae</taxon>
        <taxon>Colletotrichum</taxon>
        <taxon>Colletotrichum destructivum species complex</taxon>
    </lineage>
</organism>
<evidence type="ECO:0000313" key="7">
    <source>
        <dbReference type="EMBL" id="KAK6215505.1"/>
    </source>
</evidence>
<dbReference type="Pfam" id="PF08240">
    <property type="entry name" value="ADH_N"/>
    <property type="match status" value="1"/>
</dbReference>
<dbReference type="AlphaFoldDB" id="A0AAV9T950"/>
<dbReference type="InterPro" id="IPR036291">
    <property type="entry name" value="NAD(P)-bd_dom_sf"/>
</dbReference>
<dbReference type="InterPro" id="IPR013154">
    <property type="entry name" value="ADH-like_N"/>
</dbReference>
<dbReference type="Pfam" id="PF00107">
    <property type="entry name" value="ADH_zinc_N"/>
    <property type="match status" value="1"/>
</dbReference>
<feature type="domain" description="Enoyl reductase (ER)" evidence="6">
    <location>
        <begin position="27"/>
        <end position="370"/>
    </location>
</feature>
<evidence type="ECO:0000259" key="6">
    <source>
        <dbReference type="SMART" id="SM00829"/>
    </source>
</evidence>
<dbReference type="GO" id="GO:0016651">
    <property type="term" value="F:oxidoreductase activity, acting on NAD(P)H"/>
    <property type="evidence" value="ECO:0007669"/>
    <property type="project" value="InterPro"/>
</dbReference>
<evidence type="ECO:0000256" key="1">
    <source>
        <dbReference type="ARBA" id="ARBA00008072"/>
    </source>
</evidence>
<dbReference type="EMBL" id="JASAOK010000043">
    <property type="protein sequence ID" value="KAK6215505.1"/>
    <property type="molecule type" value="Genomic_DNA"/>
</dbReference>
<dbReference type="GO" id="GO:0000166">
    <property type="term" value="F:nucleotide binding"/>
    <property type="evidence" value="ECO:0007669"/>
    <property type="project" value="UniProtKB-KW"/>
</dbReference>
<dbReference type="PANTHER" id="PTHR45348">
    <property type="entry name" value="HYPOTHETICAL OXIDOREDUCTASE (EUROFUNG)"/>
    <property type="match status" value="1"/>
</dbReference>
<dbReference type="CDD" id="cd08249">
    <property type="entry name" value="enoyl_reductase_like"/>
    <property type="match status" value="1"/>
</dbReference>